<gene>
    <name evidence="2" type="ORF">N780_15750</name>
</gene>
<feature type="domain" description="DUF2268" evidence="1">
    <location>
        <begin position="72"/>
        <end position="258"/>
    </location>
</feature>
<dbReference type="RefSeq" id="WP_036781874.1">
    <property type="nucleotide sequence ID" value="NZ_AVBG01000004.1"/>
</dbReference>
<dbReference type="AlphaFoldDB" id="A0A0A2VDT3"/>
<name>A0A0A2VDT3_9BACI</name>
<accession>A0A0A2VDT3</accession>
<keyword evidence="3" id="KW-1185">Reference proteome</keyword>
<dbReference type="InterPro" id="IPR018728">
    <property type="entry name" value="DUF2268"/>
</dbReference>
<evidence type="ECO:0000313" key="2">
    <source>
        <dbReference type="EMBL" id="KGP91820.1"/>
    </source>
</evidence>
<sequence length="274" mass="32407">MNEINQLTPEELYTKKDTLEDFLSTELRPLINNKSWMKEWEQIALRFKLLQFKSFSQEEALAYQWDTGRVREIIEDTILQVRQHITLDEVKVTVVPALPFPWFKNLDRSIWTNGFTNSPNSIQLAIPPNPDEQFLRYLIAHELHHASPNNPIYELTLETFTLGEWYKMEGTAEFFSLNLYEDKRWWKKDLSRELELEYWSKAKQEIDTTDDRIKSQLCFGDSNKGIPQMIGYAFAHEMIKSYVKKHPISNYNELYFIDVLAFIDEYENGASASL</sequence>
<dbReference type="EMBL" id="AVBG01000004">
    <property type="protein sequence ID" value="KGP91820.1"/>
    <property type="molecule type" value="Genomic_DNA"/>
</dbReference>
<comment type="caution">
    <text evidence="2">The sequence shown here is derived from an EMBL/GenBank/DDBJ whole genome shotgun (WGS) entry which is preliminary data.</text>
</comment>
<dbReference type="Pfam" id="PF10026">
    <property type="entry name" value="DUF2268"/>
    <property type="match status" value="1"/>
</dbReference>
<proteinExistence type="predicted"/>
<protein>
    <recommendedName>
        <fullName evidence="1">DUF2268 domain-containing protein</fullName>
    </recommendedName>
</protein>
<reference evidence="2 3" key="1">
    <citation type="submission" date="2013-08" db="EMBL/GenBank/DDBJ databases">
        <title>Genome of Pontibacillus chungwhensis.</title>
        <authorList>
            <person name="Wang Q."/>
            <person name="Wang G."/>
        </authorList>
    </citation>
    <scope>NUCLEOTIDE SEQUENCE [LARGE SCALE GENOMIC DNA]</scope>
    <source>
        <strain evidence="2 3">BH030062</strain>
    </source>
</reference>
<dbReference type="eggNOG" id="COG5504">
    <property type="taxonomic scope" value="Bacteria"/>
</dbReference>
<dbReference type="Proteomes" id="UP000030153">
    <property type="component" value="Unassembled WGS sequence"/>
</dbReference>
<organism evidence="2 3">
    <name type="scientific">Pontibacillus chungwhensis BH030062</name>
    <dbReference type="NCBI Taxonomy" id="1385513"/>
    <lineage>
        <taxon>Bacteria</taxon>
        <taxon>Bacillati</taxon>
        <taxon>Bacillota</taxon>
        <taxon>Bacilli</taxon>
        <taxon>Bacillales</taxon>
        <taxon>Bacillaceae</taxon>
        <taxon>Pontibacillus</taxon>
    </lineage>
</organism>
<evidence type="ECO:0000313" key="3">
    <source>
        <dbReference type="Proteomes" id="UP000030153"/>
    </source>
</evidence>
<evidence type="ECO:0000259" key="1">
    <source>
        <dbReference type="Pfam" id="PF10026"/>
    </source>
</evidence>